<feature type="transmembrane region" description="Helical" evidence="1">
    <location>
        <begin position="70"/>
        <end position="88"/>
    </location>
</feature>
<feature type="transmembrane region" description="Helical" evidence="1">
    <location>
        <begin position="31"/>
        <end position="50"/>
    </location>
</feature>
<reference evidence="4 5" key="2">
    <citation type="journal article" date="2021" name="Microbiol. Resour. Announc.">
        <title>Complete Genome Sequences of Three Human Oral Treponema parvum Isolates.</title>
        <authorList>
            <person name="Zeng H."/>
            <person name="Watt R.M."/>
        </authorList>
    </citation>
    <scope>NUCLEOTIDE SEQUENCE [LARGE SCALE GENOMIC DNA]</scope>
    <source>
        <strain evidence="4 5">ATCC 700770</strain>
        <strain evidence="3">ATCC 700773</strain>
    </source>
</reference>
<evidence type="ECO:0000259" key="2">
    <source>
        <dbReference type="Pfam" id="PF07331"/>
    </source>
</evidence>
<keyword evidence="5" id="KW-1185">Reference proteome</keyword>
<accession>A0A975F2D1</accession>
<feature type="domain" description="DUF1468" evidence="2">
    <location>
        <begin position="35"/>
        <end position="174"/>
    </location>
</feature>
<evidence type="ECO:0000313" key="5">
    <source>
        <dbReference type="Proteomes" id="UP000671908"/>
    </source>
</evidence>
<evidence type="ECO:0000313" key="3">
    <source>
        <dbReference type="EMBL" id="QTQ12637.1"/>
    </source>
</evidence>
<sequence>MNRITVFFDKINKGLDDIGERLEGKTISFNANILGSLLFIIFSSVFIFIMPEQIKITGSSAINAQTFPLLLLRIILFCSIFIFVKEVIKIIAKKKTEKVTIEILTELRALLIFIILLAYFFTIKLLGFIVSSMIFGVAMTFYFRVRKWHYYLIVLASAVIIGLVFREVLHVRLP</sequence>
<feature type="transmembrane region" description="Helical" evidence="1">
    <location>
        <begin position="148"/>
        <end position="169"/>
    </location>
</feature>
<name>A0A975F2D1_9SPIR</name>
<organism evidence="4 5">
    <name type="scientific">Treponema parvum</name>
    <dbReference type="NCBI Taxonomy" id="138851"/>
    <lineage>
        <taxon>Bacteria</taxon>
        <taxon>Pseudomonadati</taxon>
        <taxon>Spirochaetota</taxon>
        <taxon>Spirochaetia</taxon>
        <taxon>Spirochaetales</taxon>
        <taxon>Treponemataceae</taxon>
        <taxon>Treponema</taxon>
    </lineage>
</organism>
<feature type="transmembrane region" description="Helical" evidence="1">
    <location>
        <begin position="109"/>
        <end position="142"/>
    </location>
</feature>
<keyword evidence="1" id="KW-0472">Membrane</keyword>
<dbReference type="Proteomes" id="UP000671908">
    <property type="component" value="Chromosome"/>
</dbReference>
<dbReference type="EMBL" id="CP054142">
    <property type="protein sequence ID" value="QTQ13142.1"/>
    <property type="molecule type" value="Genomic_DNA"/>
</dbReference>
<dbReference type="AlphaFoldDB" id="A0A975F2D1"/>
<dbReference type="RefSeq" id="WP_210117350.1">
    <property type="nucleotide sequence ID" value="NZ_CP054142.1"/>
</dbReference>
<dbReference type="KEGG" id="tpav:HRQ91_00995"/>
<evidence type="ECO:0000256" key="1">
    <source>
        <dbReference type="SAM" id="Phobius"/>
    </source>
</evidence>
<keyword evidence="1" id="KW-0812">Transmembrane</keyword>
<proteinExistence type="predicted"/>
<keyword evidence="1" id="KW-1133">Transmembrane helix</keyword>
<dbReference type="InterPro" id="IPR009936">
    <property type="entry name" value="DUF1468"/>
</dbReference>
<dbReference type="Pfam" id="PF07331">
    <property type="entry name" value="TctB"/>
    <property type="match status" value="1"/>
</dbReference>
<reference evidence="4" key="1">
    <citation type="submission" date="2020-05" db="EMBL/GenBank/DDBJ databases">
        <authorList>
            <person name="Zeng H."/>
            <person name="Chan Y.K."/>
            <person name="Watt R.M."/>
        </authorList>
    </citation>
    <scope>NUCLEOTIDE SEQUENCE</scope>
    <source>
        <strain evidence="4">ATCC 700770</strain>
        <strain evidence="3">ATCC 700773</strain>
    </source>
</reference>
<dbReference type="EMBL" id="CP054257">
    <property type="protein sequence ID" value="QTQ12637.1"/>
    <property type="molecule type" value="Genomic_DNA"/>
</dbReference>
<gene>
    <name evidence="3" type="ORF">HRI96_10770</name>
    <name evidence="4" type="ORF">HRQ91_00995</name>
</gene>
<protein>
    <submittedName>
        <fullName evidence="4">Tripartite tricarboxylate transporter TctB family protein</fullName>
    </submittedName>
</protein>
<evidence type="ECO:0000313" key="4">
    <source>
        <dbReference type="EMBL" id="QTQ13142.1"/>
    </source>
</evidence>
<dbReference type="Proteomes" id="UP000671995">
    <property type="component" value="Chromosome"/>
</dbReference>